<keyword evidence="2" id="KW-0032">Aminotransferase</keyword>
<dbReference type="GO" id="GO:0006526">
    <property type="term" value="P:L-arginine biosynthetic process"/>
    <property type="evidence" value="ECO:0007669"/>
    <property type="project" value="UniProtKB-ARBA"/>
</dbReference>
<dbReference type="InterPro" id="IPR015424">
    <property type="entry name" value="PyrdxlP-dep_Trfase"/>
</dbReference>
<name>A0A841H1A4_9BACT</name>
<dbReference type="Gene3D" id="3.90.1150.10">
    <property type="entry name" value="Aspartate Aminotransferase, domain 1"/>
    <property type="match status" value="1"/>
</dbReference>
<dbReference type="GO" id="GO:0042802">
    <property type="term" value="F:identical protein binding"/>
    <property type="evidence" value="ECO:0007669"/>
    <property type="project" value="TreeGrafter"/>
</dbReference>
<dbReference type="AlphaFoldDB" id="A0A841H1A4"/>
<reference evidence="8 9" key="1">
    <citation type="submission" date="2020-08" db="EMBL/GenBank/DDBJ databases">
        <title>Genomic Encyclopedia of Type Strains, Phase IV (KMG-IV): sequencing the most valuable type-strain genomes for metagenomic binning, comparative biology and taxonomic classification.</title>
        <authorList>
            <person name="Goeker M."/>
        </authorList>
    </citation>
    <scope>NUCLEOTIDE SEQUENCE [LARGE SCALE GENOMIC DNA]</scope>
    <source>
        <strain evidence="8 9">DSM 29007</strain>
    </source>
</reference>
<proteinExistence type="inferred from homology"/>
<dbReference type="PROSITE" id="PS00600">
    <property type="entry name" value="AA_TRANSFER_CLASS_3"/>
    <property type="match status" value="1"/>
</dbReference>
<dbReference type="PANTHER" id="PTHR11986:SF79">
    <property type="entry name" value="ACETYLORNITHINE AMINOTRANSFERASE, MITOCHONDRIAL"/>
    <property type="match status" value="1"/>
</dbReference>
<comment type="pathway">
    <text evidence="6">Amino-acid biosynthesis.</text>
</comment>
<evidence type="ECO:0000256" key="3">
    <source>
        <dbReference type="ARBA" id="ARBA00022605"/>
    </source>
</evidence>
<evidence type="ECO:0000256" key="4">
    <source>
        <dbReference type="ARBA" id="ARBA00022679"/>
    </source>
</evidence>
<dbReference type="Proteomes" id="UP000582837">
    <property type="component" value="Unassembled WGS sequence"/>
</dbReference>
<dbReference type="PIRSF" id="PIRSF000521">
    <property type="entry name" value="Transaminase_4ab_Lys_Orn"/>
    <property type="match status" value="1"/>
</dbReference>
<dbReference type="EMBL" id="JACHIA010000010">
    <property type="protein sequence ID" value="MBB6071748.1"/>
    <property type="molecule type" value="Genomic_DNA"/>
</dbReference>
<dbReference type="InterPro" id="IPR005814">
    <property type="entry name" value="Aminotrans_3"/>
</dbReference>
<dbReference type="GO" id="GO:0030170">
    <property type="term" value="F:pyridoxal phosphate binding"/>
    <property type="evidence" value="ECO:0007669"/>
    <property type="project" value="InterPro"/>
</dbReference>
<evidence type="ECO:0000256" key="1">
    <source>
        <dbReference type="ARBA" id="ARBA00001933"/>
    </source>
</evidence>
<keyword evidence="4" id="KW-0808">Transferase</keyword>
<evidence type="ECO:0000256" key="5">
    <source>
        <dbReference type="ARBA" id="ARBA00022898"/>
    </source>
</evidence>
<dbReference type="InterPro" id="IPR004636">
    <property type="entry name" value="AcOrn/SuccOrn_fam"/>
</dbReference>
<evidence type="ECO:0000256" key="7">
    <source>
        <dbReference type="RuleBase" id="RU003560"/>
    </source>
</evidence>
<organism evidence="8 9">
    <name type="scientific">Longimicrobium terrae</name>
    <dbReference type="NCBI Taxonomy" id="1639882"/>
    <lineage>
        <taxon>Bacteria</taxon>
        <taxon>Pseudomonadati</taxon>
        <taxon>Gemmatimonadota</taxon>
        <taxon>Longimicrobiia</taxon>
        <taxon>Longimicrobiales</taxon>
        <taxon>Longimicrobiaceae</taxon>
        <taxon>Longimicrobium</taxon>
    </lineage>
</organism>
<keyword evidence="3" id="KW-0028">Amino-acid biosynthesis</keyword>
<comment type="caution">
    <text evidence="8">The sequence shown here is derived from an EMBL/GenBank/DDBJ whole genome shotgun (WGS) entry which is preliminary data.</text>
</comment>
<comment type="cofactor">
    <cofactor evidence="1">
        <name>pyridoxal 5'-phosphate</name>
        <dbReference type="ChEBI" id="CHEBI:597326"/>
    </cofactor>
</comment>
<dbReference type="Pfam" id="PF00202">
    <property type="entry name" value="Aminotran_3"/>
    <property type="match status" value="1"/>
</dbReference>
<sequence length="388" mass="40641">MPATETASALLGVYKPAEPVFTGGEGCSLIAEDGRRYLDFVGGIAVNALGYGDTDVADAIRGALDAGLIHTSNLYRTGPAGELASWLAAHSFADRVFFCNSGAEANEGALKFARRWAQGRQYEVLAFHGGFHGRTMGALAVTDRPAYQEPFRPLMPGVRFANVGDVEGVEAILRTRRVAAVIIEPIQAEGGVRVVPPAFLAALRTLCDEHGALLVFDEVQTGLGRTGTLWAHEQAGVRPDIMTLAKPLAGGLPMGAVLMTEAVAASLQPGDHGTTFGGGPLVASAALATVRKLGADVFLADVRRKASLLGDLLGALALRHECIRDVRGAGMMWGIETDNAGAVVNRALEAGLLACTAGADVVRLLPPLIVSDDELRRGVAILEEVLEC</sequence>
<dbReference type="PANTHER" id="PTHR11986">
    <property type="entry name" value="AMINOTRANSFERASE CLASS III"/>
    <property type="match status" value="1"/>
</dbReference>
<keyword evidence="5 7" id="KW-0663">Pyridoxal phosphate</keyword>
<evidence type="ECO:0000256" key="2">
    <source>
        <dbReference type="ARBA" id="ARBA00022576"/>
    </source>
</evidence>
<dbReference type="GO" id="GO:0008483">
    <property type="term" value="F:transaminase activity"/>
    <property type="evidence" value="ECO:0007669"/>
    <property type="project" value="UniProtKB-KW"/>
</dbReference>
<dbReference type="FunFam" id="3.40.640.10:FF:000004">
    <property type="entry name" value="Acetylornithine aminotransferase"/>
    <property type="match status" value="1"/>
</dbReference>
<dbReference type="NCBIfam" id="TIGR00707">
    <property type="entry name" value="argD"/>
    <property type="match status" value="1"/>
</dbReference>
<gene>
    <name evidence="8" type="ORF">HNQ61_003387</name>
</gene>
<accession>A0A841H1A4</accession>
<dbReference type="RefSeq" id="WP_170032489.1">
    <property type="nucleotide sequence ID" value="NZ_JABDTL010000001.1"/>
</dbReference>
<comment type="similarity">
    <text evidence="7">Belongs to the class-III pyridoxal-phosphate-dependent aminotransferase family.</text>
</comment>
<evidence type="ECO:0000256" key="6">
    <source>
        <dbReference type="ARBA" id="ARBA00029440"/>
    </source>
</evidence>
<dbReference type="InterPro" id="IPR015422">
    <property type="entry name" value="PyrdxlP-dep_Trfase_small"/>
</dbReference>
<dbReference type="InterPro" id="IPR049704">
    <property type="entry name" value="Aminotrans_3_PPA_site"/>
</dbReference>
<keyword evidence="9" id="KW-1185">Reference proteome</keyword>
<dbReference type="SUPFAM" id="SSF53383">
    <property type="entry name" value="PLP-dependent transferases"/>
    <property type="match status" value="1"/>
</dbReference>
<evidence type="ECO:0000313" key="8">
    <source>
        <dbReference type="EMBL" id="MBB6071748.1"/>
    </source>
</evidence>
<dbReference type="InterPro" id="IPR050103">
    <property type="entry name" value="Class-III_PLP-dep_AT"/>
</dbReference>
<dbReference type="NCBIfam" id="NF002325">
    <property type="entry name" value="PRK01278.1"/>
    <property type="match status" value="1"/>
</dbReference>
<evidence type="ECO:0000313" key="9">
    <source>
        <dbReference type="Proteomes" id="UP000582837"/>
    </source>
</evidence>
<dbReference type="CDD" id="cd00610">
    <property type="entry name" value="OAT_like"/>
    <property type="match status" value="1"/>
</dbReference>
<dbReference type="InterPro" id="IPR015421">
    <property type="entry name" value="PyrdxlP-dep_Trfase_major"/>
</dbReference>
<dbReference type="Gene3D" id="3.40.640.10">
    <property type="entry name" value="Type I PLP-dependent aspartate aminotransferase-like (Major domain)"/>
    <property type="match status" value="1"/>
</dbReference>
<protein>
    <submittedName>
        <fullName evidence="8">Putative acetylornithine/succinylornithine family transaminase</fullName>
    </submittedName>
</protein>